<evidence type="ECO:0000313" key="2">
    <source>
        <dbReference type="EMBL" id="OMJ78360.1"/>
    </source>
</evidence>
<reference evidence="2 3" key="1">
    <citation type="submission" date="2016-11" db="EMBL/GenBank/DDBJ databases">
        <title>The macronuclear genome of Stentor coeruleus: a giant cell with tiny introns.</title>
        <authorList>
            <person name="Slabodnick M."/>
            <person name="Ruby J.G."/>
            <person name="Reiff S.B."/>
            <person name="Swart E.C."/>
            <person name="Gosai S."/>
            <person name="Prabakaran S."/>
            <person name="Witkowska E."/>
            <person name="Larue G.E."/>
            <person name="Fisher S."/>
            <person name="Freeman R.M."/>
            <person name="Gunawardena J."/>
            <person name="Chu W."/>
            <person name="Stover N.A."/>
            <person name="Gregory B.D."/>
            <person name="Nowacki M."/>
            <person name="Derisi J."/>
            <person name="Roy S.W."/>
            <person name="Marshall W.F."/>
            <person name="Sood P."/>
        </authorList>
    </citation>
    <scope>NUCLEOTIDE SEQUENCE [LARGE SCALE GENOMIC DNA]</scope>
    <source>
        <strain evidence="2">WM001</strain>
    </source>
</reference>
<dbReference type="Proteomes" id="UP000187209">
    <property type="component" value="Unassembled WGS sequence"/>
</dbReference>
<name>A0A1R2BNU3_9CILI</name>
<keyword evidence="3" id="KW-1185">Reference proteome</keyword>
<sequence>MALFEITSQDRNEITSWLSGVHNENNSKVSLYSTKYDFDFFHGFPNEMPKKFVWESPSAKSHYDERDPSTRPSRNTYLDEPEDFLTIPDL</sequence>
<gene>
    <name evidence="2" type="ORF">SteCoe_21843</name>
</gene>
<dbReference type="EMBL" id="MPUH01000525">
    <property type="protein sequence ID" value="OMJ78360.1"/>
    <property type="molecule type" value="Genomic_DNA"/>
</dbReference>
<comment type="caution">
    <text evidence="2">The sequence shown here is derived from an EMBL/GenBank/DDBJ whole genome shotgun (WGS) entry which is preliminary data.</text>
</comment>
<feature type="region of interest" description="Disordered" evidence="1">
    <location>
        <begin position="60"/>
        <end position="90"/>
    </location>
</feature>
<evidence type="ECO:0000256" key="1">
    <source>
        <dbReference type="SAM" id="MobiDB-lite"/>
    </source>
</evidence>
<protein>
    <recommendedName>
        <fullName evidence="4">Cyclin-dependent kinase inhibitor domain-containing protein</fullName>
    </recommendedName>
</protein>
<proteinExistence type="predicted"/>
<accession>A0A1R2BNU3</accession>
<dbReference type="AlphaFoldDB" id="A0A1R2BNU3"/>
<evidence type="ECO:0008006" key="4">
    <source>
        <dbReference type="Google" id="ProtNLM"/>
    </source>
</evidence>
<organism evidence="2 3">
    <name type="scientific">Stentor coeruleus</name>
    <dbReference type="NCBI Taxonomy" id="5963"/>
    <lineage>
        <taxon>Eukaryota</taxon>
        <taxon>Sar</taxon>
        <taxon>Alveolata</taxon>
        <taxon>Ciliophora</taxon>
        <taxon>Postciliodesmatophora</taxon>
        <taxon>Heterotrichea</taxon>
        <taxon>Heterotrichida</taxon>
        <taxon>Stentoridae</taxon>
        <taxon>Stentor</taxon>
    </lineage>
</organism>
<evidence type="ECO:0000313" key="3">
    <source>
        <dbReference type="Proteomes" id="UP000187209"/>
    </source>
</evidence>